<dbReference type="RefSeq" id="WP_130645687.1">
    <property type="nucleotide sequence ID" value="NZ_PGCL01000001.1"/>
</dbReference>
<dbReference type="Proteomes" id="UP000292580">
    <property type="component" value="Unassembled WGS sequence"/>
</dbReference>
<gene>
    <name evidence="7" type="ORF">CUJ86_00920</name>
</gene>
<dbReference type="Gene3D" id="3.40.50.360">
    <property type="match status" value="1"/>
</dbReference>
<comment type="similarity">
    <text evidence="5">Belongs to the SsuE family. Isf subfamily.</text>
</comment>
<dbReference type="PANTHER" id="PTHR43278:SF2">
    <property type="entry name" value="IRON-SULFUR FLAVOPROTEIN"/>
    <property type="match status" value="1"/>
</dbReference>
<organism evidence="7 8">
    <name type="scientific">Methanofollis fontis</name>
    <dbReference type="NCBI Taxonomy" id="2052832"/>
    <lineage>
        <taxon>Archaea</taxon>
        <taxon>Methanobacteriati</taxon>
        <taxon>Methanobacteriota</taxon>
        <taxon>Stenosarchaea group</taxon>
        <taxon>Methanomicrobia</taxon>
        <taxon>Methanomicrobiales</taxon>
        <taxon>Methanomicrobiaceae</taxon>
        <taxon>Methanofollis</taxon>
    </lineage>
</organism>
<comment type="caution">
    <text evidence="7">The sequence shown here is derived from an EMBL/GenBank/DDBJ whole genome shotgun (WGS) entry which is preliminary data.</text>
</comment>
<proteinExistence type="inferred from homology"/>
<keyword evidence="8" id="KW-1185">Reference proteome</keyword>
<evidence type="ECO:0000256" key="3">
    <source>
        <dbReference type="ARBA" id="ARBA00022630"/>
    </source>
</evidence>
<keyword evidence="4" id="KW-0288">FMN</keyword>
<evidence type="ECO:0000256" key="1">
    <source>
        <dbReference type="ARBA" id="ARBA00001917"/>
    </source>
</evidence>
<evidence type="ECO:0000313" key="7">
    <source>
        <dbReference type="EMBL" id="TAJ45339.1"/>
    </source>
</evidence>
<dbReference type="InterPro" id="IPR051796">
    <property type="entry name" value="ISF_SsuE-like"/>
</dbReference>
<dbReference type="GO" id="GO:0016491">
    <property type="term" value="F:oxidoreductase activity"/>
    <property type="evidence" value="ECO:0007669"/>
    <property type="project" value="InterPro"/>
</dbReference>
<sequence length="206" mass="22937">MALHVLAVAGSPRRHGNSETLLDRVIASMAAEEGIEVEKVALSEVTVHPCKGCNACERLNRCVQRDDLDWLGQRLLDADCVLLSSPIYCMGICAQVKALIDRAQVFRSRKYVLKLPVVPQERKWKRLGCFISTAGQKWDYVFDAAVPSVKCFYHVMDIRDSDIAYLMINGVDLAGEVEKHPTALDEAEALGKKLVIEMKERFGDGS</sequence>
<dbReference type="Pfam" id="PF03358">
    <property type="entry name" value="FMN_red"/>
    <property type="match status" value="1"/>
</dbReference>
<evidence type="ECO:0000259" key="6">
    <source>
        <dbReference type="Pfam" id="PF03358"/>
    </source>
</evidence>
<evidence type="ECO:0000313" key="8">
    <source>
        <dbReference type="Proteomes" id="UP000292580"/>
    </source>
</evidence>
<dbReference type="PANTHER" id="PTHR43278">
    <property type="entry name" value="NAD(P)H-DEPENDENT FMN-CONTAINING OXIDOREDUCTASE YWQN-RELATED"/>
    <property type="match status" value="1"/>
</dbReference>
<name>A0A483CZ81_9EURY</name>
<evidence type="ECO:0000256" key="4">
    <source>
        <dbReference type="ARBA" id="ARBA00022643"/>
    </source>
</evidence>
<evidence type="ECO:0000256" key="2">
    <source>
        <dbReference type="ARBA" id="ARBA00001966"/>
    </source>
</evidence>
<dbReference type="OrthoDB" id="9059at2157"/>
<feature type="domain" description="NADPH-dependent FMN reductase-like" evidence="6">
    <location>
        <begin position="4"/>
        <end position="118"/>
    </location>
</feature>
<dbReference type="InterPro" id="IPR005025">
    <property type="entry name" value="FMN_Rdtase-like_dom"/>
</dbReference>
<reference evidence="7 8" key="1">
    <citation type="submission" date="2017-11" db="EMBL/GenBank/DDBJ databases">
        <title>Isolation and Characterization of Methanofollis Species from Methane Seep Offshore SW Taiwan.</title>
        <authorList>
            <person name="Teng N.-H."/>
            <person name="Lai M.-C."/>
            <person name="Chen S.-C."/>
        </authorList>
    </citation>
    <scope>NUCLEOTIDE SEQUENCE [LARGE SCALE GENOMIC DNA]</scope>
    <source>
        <strain evidence="7 8">FWC-SCC2</strain>
    </source>
</reference>
<comment type="cofactor">
    <cofactor evidence="1">
        <name>FMN</name>
        <dbReference type="ChEBI" id="CHEBI:58210"/>
    </cofactor>
</comment>
<protein>
    <submittedName>
        <fullName evidence="7">NADPH-dependent FMN reductase</fullName>
    </submittedName>
</protein>
<comment type="cofactor">
    <cofactor evidence="2">
        <name>[4Fe-4S] cluster</name>
        <dbReference type="ChEBI" id="CHEBI:49883"/>
    </cofactor>
</comment>
<dbReference type="InterPro" id="IPR029039">
    <property type="entry name" value="Flavoprotein-like_sf"/>
</dbReference>
<evidence type="ECO:0000256" key="5">
    <source>
        <dbReference type="ARBA" id="ARBA00038292"/>
    </source>
</evidence>
<dbReference type="SUPFAM" id="SSF52218">
    <property type="entry name" value="Flavoproteins"/>
    <property type="match status" value="1"/>
</dbReference>
<keyword evidence="3" id="KW-0285">Flavoprotein</keyword>
<dbReference type="EMBL" id="PGCL01000001">
    <property type="protein sequence ID" value="TAJ45339.1"/>
    <property type="molecule type" value="Genomic_DNA"/>
</dbReference>
<dbReference type="AlphaFoldDB" id="A0A483CZ81"/>
<accession>A0A483CZ81</accession>